<evidence type="ECO:0000256" key="1">
    <source>
        <dbReference type="SAM" id="MobiDB-lite"/>
    </source>
</evidence>
<sequence>METGGPVGRCSPPKELSPLPSRTPSRSGQTADVSETPVASSHSSRAGSINDTTNYYKAAPTPLGFSPTNSSSLQTVK</sequence>
<organism evidence="2 3">
    <name type="scientific">Myotis brandtii</name>
    <name type="common">Brandt's bat</name>
    <dbReference type="NCBI Taxonomy" id="109478"/>
    <lineage>
        <taxon>Eukaryota</taxon>
        <taxon>Metazoa</taxon>
        <taxon>Chordata</taxon>
        <taxon>Craniata</taxon>
        <taxon>Vertebrata</taxon>
        <taxon>Euteleostomi</taxon>
        <taxon>Mammalia</taxon>
        <taxon>Eutheria</taxon>
        <taxon>Laurasiatheria</taxon>
        <taxon>Chiroptera</taxon>
        <taxon>Yangochiroptera</taxon>
        <taxon>Vespertilionidae</taxon>
        <taxon>Myotis</taxon>
    </lineage>
</organism>
<evidence type="ECO:0000313" key="2">
    <source>
        <dbReference type="EMBL" id="EPQ06729.1"/>
    </source>
</evidence>
<evidence type="ECO:0000313" key="3">
    <source>
        <dbReference type="Proteomes" id="UP000052978"/>
    </source>
</evidence>
<keyword evidence="3" id="KW-1185">Reference proteome</keyword>
<feature type="compositionally biased region" description="Low complexity" evidence="1">
    <location>
        <begin position="16"/>
        <end position="27"/>
    </location>
</feature>
<dbReference type="EMBL" id="KE162054">
    <property type="protein sequence ID" value="EPQ06729.1"/>
    <property type="molecule type" value="Genomic_DNA"/>
</dbReference>
<reference evidence="2 3" key="1">
    <citation type="journal article" date="2013" name="Nat. Commun.">
        <title>Genome analysis reveals insights into physiology and longevity of the Brandt's bat Myotis brandtii.</title>
        <authorList>
            <person name="Seim I."/>
            <person name="Fang X."/>
            <person name="Xiong Z."/>
            <person name="Lobanov A.V."/>
            <person name="Huang Z."/>
            <person name="Ma S."/>
            <person name="Feng Y."/>
            <person name="Turanov A.A."/>
            <person name="Zhu Y."/>
            <person name="Lenz T.L."/>
            <person name="Gerashchenko M.V."/>
            <person name="Fan D."/>
            <person name="Hee Yim S."/>
            <person name="Yao X."/>
            <person name="Jordan D."/>
            <person name="Xiong Y."/>
            <person name="Ma Y."/>
            <person name="Lyapunov A.N."/>
            <person name="Chen G."/>
            <person name="Kulakova O.I."/>
            <person name="Sun Y."/>
            <person name="Lee S.G."/>
            <person name="Bronson R.T."/>
            <person name="Moskalev A.A."/>
            <person name="Sunyaev S.R."/>
            <person name="Zhang G."/>
            <person name="Krogh A."/>
            <person name="Wang J."/>
            <person name="Gladyshev V.N."/>
        </authorList>
    </citation>
    <scope>NUCLEOTIDE SEQUENCE [LARGE SCALE GENOMIC DNA]</scope>
</reference>
<name>S7MQT1_MYOBR</name>
<gene>
    <name evidence="2" type="ORF">D623_10014337</name>
</gene>
<dbReference type="Proteomes" id="UP000052978">
    <property type="component" value="Unassembled WGS sequence"/>
</dbReference>
<dbReference type="AlphaFoldDB" id="S7MQT1"/>
<accession>S7MQT1</accession>
<protein>
    <submittedName>
        <fullName evidence="2">Uncharacterized protein</fullName>
    </submittedName>
</protein>
<feature type="compositionally biased region" description="Polar residues" evidence="1">
    <location>
        <begin position="28"/>
        <end position="55"/>
    </location>
</feature>
<feature type="region of interest" description="Disordered" evidence="1">
    <location>
        <begin position="1"/>
        <end position="77"/>
    </location>
</feature>
<proteinExistence type="predicted"/>
<feature type="compositionally biased region" description="Polar residues" evidence="1">
    <location>
        <begin position="66"/>
        <end position="77"/>
    </location>
</feature>